<evidence type="ECO:0000313" key="1">
    <source>
        <dbReference type="EMBL" id="GAJ16974.1"/>
    </source>
</evidence>
<dbReference type="AlphaFoldDB" id="X1UHH9"/>
<protein>
    <submittedName>
        <fullName evidence="1">Uncharacterized protein</fullName>
    </submittedName>
</protein>
<feature type="non-terminal residue" evidence="1">
    <location>
        <position position="112"/>
    </location>
</feature>
<accession>X1UHH9</accession>
<dbReference type="SUPFAM" id="SSF56091">
    <property type="entry name" value="DNA ligase/mRNA capping enzyme, catalytic domain"/>
    <property type="match status" value="1"/>
</dbReference>
<dbReference type="EMBL" id="BARW01037608">
    <property type="protein sequence ID" value="GAJ16974.1"/>
    <property type="molecule type" value="Genomic_DNA"/>
</dbReference>
<dbReference type="Gene3D" id="3.30.470.30">
    <property type="entry name" value="DNA ligase/mRNA capping enzyme"/>
    <property type="match status" value="1"/>
</dbReference>
<reference evidence="1" key="1">
    <citation type="journal article" date="2014" name="Front. Microbiol.">
        <title>High frequency of phylogenetically diverse reductive dehalogenase-homologous genes in deep subseafloor sedimentary metagenomes.</title>
        <authorList>
            <person name="Kawai M."/>
            <person name="Futagami T."/>
            <person name="Toyoda A."/>
            <person name="Takaki Y."/>
            <person name="Nishi S."/>
            <person name="Hori S."/>
            <person name="Arai W."/>
            <person name="Tsubouchi T."/>
            <person name="Morono Y."/>
            <person name="Uchiyama I."/>
            <person name="Ito T."/>
            <person name="Fujiyama A."/>
            <person name="Inagaki F."/>
            <person name="Takami H."/>
        </authorList>
    </citation>
    <scope>NUCLEOTIDE SEQUENCE</scope>
    <source>
        <strain evidence="1">Expedition CK06-06</strain>
    </source>
</reference>
<dbReference type="Gene3D" id="1.10.287.610">
    <property type="entry name" value="Helix hairpin bin"/>
    <property type="match status" value="1"/>
</dbReference>
<name>X1UHH9_9ZZZZ</name>
<sequence length="112" mass="13635">MTKSEAQKRIEKLKKVINYHRYLYHVCNKQEISQEALDSLKHEIYKLEQKYPEFITPDSPTQRVAGKPLDEFKKKRHRIAMLSIEDVFEQEELKDWESYLKRLIPGQKFQYF</sequence>
<proteinExistence type="predicted"/>
<gene>
    <name evidence="1" type="ORF">S12H4_58008</name>
</gene>
<comment type="caution">
    <text evidence="1">The sequence shown here is derived from an EMBL/GenBank/DDBJ whole genome shotgun (WGS) entry which is preliminary data.</text>
</comment>
<organism evidence="1">
    <name type="scientific">marine sediment metagenome</name>
    <dbReference type="NCBI Taxonomy" id="412755"/>
    <lineage>
        <taxon>unclassified sequences</taxon>
        <taxon>metagenomes</taxon>
        <taxon>ecological metagenomes</taxon>
    </lineage>
</organism>